<sequence>MIEKVVDIKLLDLIAFRYNLAQYSHLKRLTMYINPNWRILTVGDGDLSFSASLLNYYKPKKLTATIFDSHKVLNQKYGDEFFQVLQKQGCDVLTNFDVTNKNTWSHLKPQNYDLVIFQFPLIPAFSSKEDFQKQCKDVNHHISVNTLNRHLLRHFLVYSFRYFLDPKGENLCYITSKDVKPYREWDIENALLIGLKPSDMPINYLGQMKFDINNFPGYRIRNVDRDKHVKDTQGNTYVWSNKNYETLNEKLTIPDYINPDLSDKYCTYCRVGPFFSDQDKVEHSHSKRHKKMSEYEQQWLQSLNLV</sequence>
<evidence type="ECO:0000313" key="2">
    <source>
        <dbReference type="EMBL" id="SFC75099.1"/>
    </source>
</evidence>
<dbReference type="GO" id="GO:0070042">
    <property type="term" value="F:rRNA (uridine-N3-)-methyltransferase activity"/>
    <property type="evidence" value="ECO:0007669"/>
    <property type="project" value="InterPro"/>
</dbReference>
<keyword evidence="3" id="KW-1185">Reference proteome</keyword>
<name>A0A1I1LQ02_9GAMM</name>
<feature type="domain" description="25S rRNA (uridine-N(3))-methyltransferase BMT5-like" evidence="1">
    <location>
        <begin position="40"/>
        <end position="221"/>
    </location>
</feature>
<accession>A0A1I1LQ02</accession>
<dbReference type="InterPro" id="IPR019446">
    <property type="entry name" value="BMT5-like"/>
</dbReference>
<gene>
    <name evidence="2" type="ORF">SAMN02745724_02452</name>
</gene>
<dbReference type="STRING" id="1123010.SAMN02745724_02452"/>
<dbReference type="AlphaFoldDB" id="A0A1I1LQ02"/>
<evidence type="ECO:0000313" key="3">
    <source>
        <dbReference type="Proteomes" id="UP000198862"/>
    </source>
</evidence>
<evidence type="ECO:0000259" key="1">
    <source>
        <dbReference type="Pfam" id="PF10354"/>
    </source>
</evidence>
<reference evidence="2 3" key="1">
    <citation type="submission" date="2016-10" db="EMBL/GenBank/DDBJ databases">
        <authorList>
            <person name="de Groot N.N."/>
        </authorList>
    </citation>
    <scope>NUCLEOTIDE SEQUENCE [LARGE SCALE GENOMIC DNA]</scope>
    <source>
        <strain evidence="2 3">DSM 6059</strain>
    </source>
</reference>
<dbReference type="Pfam" id="PF10354">
    <property type="entry name" value="BMT5-like"/>
    <property type="match status" value="1"/>
</dbReference>
<proteinExistence type="predicted"/>
<protein>
    <recommendedName>
        <fullName evidence="1">25S rRNA (uridine-N(3))-methyltransferase BMT5-like domain-containing protein</fullName>
    </recommendedName>
</protein>
<dbReference type="GO" id="GO:0005737">
    <property type="term" value="C:cytoplasm"/>
    <property type="evidence" value="ECO:0007669"/>
    <property type="project" value="TreeGrafter"/>
</dbReference>
<dbReference type="EMBL" id="FOLO01000017">
    <property type="protein sequence ID" value="SFC75099.1"/>
    <property type="molecule type" value="Genomic_DNA"/>
</dbReference>
<dbReference type="GO" id="GO:0070475">
    <property type="term" value="P:rRNA base methylation"/>
    <property type="evidence" value="ECO:0007669"/>
    <property type="project" value="InterPro"/>
</dbReference>
<dbReference type="PANTHER" id="PTHR11538">
    <property type="entry name" value="PHENYLALANYL-TRNA SYNTHETASE"/>
    <property type="match status" value="1"/>
</dbReference>
<dbReference type="Proteomes" id="UP000198862">
    <property type="component" value="Unassembled WGS sequence"/>
</dbReference>
<organism evidence="2 3">
    <name type="scientific">Pseudoalteromonas denitrificans DSM 6059</name>
    <dbReference type="NCBI Taxonomy" id="1123010"/>
    <lineage>
        <taxon>Bacteria</taxon>
        <taxon>Pseudomonadati</taxon>
        <taxon>Pseudomonadota</taxon>
        <taxon>Gammaproteobacteria</taxon>
        <taxon>Alteromonadales</taxon>
        <taxon>Pseudoalteromonadaceae</taxon>
        <taxon>Pseudoalteromonas</taxon>
    </lineage>
</organism>
<dbReference type="PANTHER" id="PTHR11538:SF26">
    <property type="entry name" value="FERREDOXIN-FOLD ANTICODON-BINDING DOMAIN-CONTAINING PROTEIN 1"/>
    <property type="match status" value="1"/>
</dbReference>